<dbReference type="InterPro" id="IPR051050">
    <property type="entry name" value="Lipid_II_flippase_MurJ/MviN"/>
</dbReference>
<evidence type="ECO:0000256" key="8">
    <source>
        <dbReference type="SAM" id="MobiDB-lite"/>
    </source>
</evidence>
<keyword evidence="5" id="KW-0573">Peptidoglycan synthesis</keyword>
<evidence type="ECO:0000256" key="3">
    <source>
        <dbReference type="ARBA" id="ARBA00022692"/>
    </source>
</evidence>
<keyword evidence="11" id="KW-1185">Reference proteome</keyword>
<dbReference type="PANTHER" id="PTHR47019">
    <property type="entry name" value="LIPID II FLIPPASE MURJ"/>
    <property type="match status" value="1"/>
</dbReference>
<feature type="transmembrane region" description="Helical" evidence="9">
    <location>
        <begin position="316"/>
        <end position="336"/>
    </location>
</feature>
<feature type="transmembrane region" description="Helical" evidence="9">
    <location>
        <begin position="451"/>
        <end position="470"/>
    </location>
</feature>
<dbReference type="InterPro" id="IPR004268">
    <property type="entry name" value="MurJ"/>
</dbReference>
<keyword evidence="3 9" id="KW-0812">Transmembrane</keyword>
<feature type="transmembrane region" description="Helical" evidence="9">
    <location>
        <begin position="550"/>
        <end position="574"/>
    </location>
</feature>
<feature type="region of interest" description="Disordered" evidence="8">
    <location>
        <begin position="1"/>
        <end position="32"/>
    </location>
</feature>
<proteinExistence type="predicted"/>
<dbReference type="RefSeq" id="WP_249738089.1">
    <property type="nucleotide sequence ID" value="NZ_JAKNCJ010000007.1"/>
</dbReference>
<dbReference type="Pfam" id="PF03023">
    <property type="entry name" value="MurJ"/>
    <property type="match status" value="1"/>
</dbReference>
<accession>A0ABT0R263</accession>
<evidence type="ECO:0000256" key="7">
    <source>
        <dbReference type="ARBA" id="ARBA00023136"/>
    </source>
</evidence>
<name>A0ABT0R263_9MICO</name>
<evidence type="ECO:0000313" key="10">
    <source>
        <dbReference type="EMBL" id="MCL6424007.1"/>
    </source>
</evidence>
<dbReference type="PANTHER" id="PTHR47019:SF1">
    <property type="entry name" value="LIPID II FLIPPASE MURJ"/>
    <property type="match status" value="1"/>
</dbReference>
<evidence type="ECO:0000256" key="9">
    <source>
        <dbReference type="SAM" id="Phobius"/>
    </source>
</evidence>
<evidence type="ECO:0000313" key="11">
    <source>
        <dbReference type="Proteomes" id="UP001203761"/>
    </source>
</evidence>
<feature type="transmembrane region" description="Helical" evidence="9">
    <location>
        <begin position="274"/>
        <end position="295"/>
    </location>
</feature>
<gene>
    <name evidence="10" type="ORF">Bequi_11555</name>
</gene>
<keyword evidence="4" id="KW-0133">Cell shape</keyword>
<feature type="transmembrane region" description="Helical" evidence="9">
    <location>
        <begin position="482"/>
        <end position="503"/>
    </location>
</feature>
<dbReference type="EMBL" id="JAKNCJ010000007">
    <property type="protein sequence ID" value="MCL6424007.1"/>
    <property type="molecule type" value="Genomic_DNA"/>
</dbReference>
<dbReference type="Proteomes" id="UP001203761">
    <property type="component" value="Unassembled WGS sequence"/>
</dbReference>
<evidence type="ECO:0008006" key="12">
    <source>
        <dbReference type="Google" id="ProtNLM"/>
    </source>
</evidence>
<comment type="caution">
    <text evidence="10">The sequence shown here is derived from an EMBL/GenBank/DDBJ whole genome shotgun (WGS) entry which is preliminary data.</text>
</comment>
<evidence type="ECO:0000256" key="6">
    <source>
        <dbReference type="ARBA" id="ARBA00022989"/>
    </source>
</evidence>
<feature type="transmembrane region" description="Helical" evidence="9">
    <location>
        <begin position="211"/>
        <end position="230"/>
    </location>
</feature>
<keyword evidence="2" id="KW-1003">Cell membrane</keyword>
<evidence type="ECO:0000256" key="1">
    <source>
        <dbReference type="ARBA" id="ARBA00004651"/>
    </source>
</evidence>
<sequence>MTRPLRAQHTPRHRREGAAPRPTAAAAAQAAVPAAAAPAGAQPEASAPAAAVVPASAAGPAAAPEAGAPAAAAPRSSGRGRLLRASALMASGSLVSRLLGFARNYLFGMIFVGLTSAVANTFSAANVLPNTIWILVGGGTLNAILVPAIVRAAKQPDRGSDFTSRLLTLLVVASAGLTAVSMLAVPLLLLITNGALPPQTAALATQFGFWLMPQIMFMALYAMLGQLLNAHDSFGPYQWAPALNNLVGIIGAVVFLLIWGPLGEMSAWTMGPVLALAGICVGGAMVQSLFLGFFVRKLGLRLRFAWGFRGLGLGRLGKIGLWTLAMLAIAQVGMWAGRWAVGGAVQEAERLHDQPQLAAQFPGLLSLDWTYLVFMIPQGIIGVALVTAAFPSLSRSAHEGDHTAVMARYAETDRVLAVPMMLATAVIIVLAGPVMWVVSGGVSPLGARANGWVLIGYMLGLVPFAANYLTKRAFYAYEDARAPFLMQLPTSAVPLLAMLPILAFVDPHWAAACVALASSLGSVLGWLFGQHLLRRRAARLGAQMPSRLEAAGVLARLAIAAIGAILVGAVAVHLMGEAMWIHRVLTVVLGGIVGVLMTAVFAGIAWALRVQELRELASRLARRRGASAPVR</sequence>
<feature type="transmembrane region" description="Helical" evidence="9">
    <location>
        <begin position="166"/>
        <end position="191"/>
    </location>
</feature>
<reference evidence="10" key="1">
    <citation type="submission" date="2022-02" db="EMBL/GenBank/DDBJ databases">
        <authorList>
            <person name="Lee M."/>
            <person name="Kim S.-J."/>
            <person name="Jung M.-Y."/>
        </authorList>
    </citation>
    <scope>NUCLEOTIDE SEQUENCE</scope>
    <source>
        <strain evidence="10">JHP9</strain>
    </source>
</reference>
<feature type="transmembrane region" description="Helical" evidence="9">
    <location>
        <begin position="242"/>
        <end position="262"/>
    </location>
</feature>
<evidence type="ECO:0000256" key="5">
    <source>
        <dbReference type="ARBA" id="ARBA00022984"/>
    </source>
</evidence>
<evidence type="ECO:0000256" key="4">
    <source>
        <dbReference type="ARBA" id="ARBA00022960"/>
    </source>
</evidence>
<feature type="transmembrane region" description="Helical" evidence="9">
    <location>
        <begin position="415"/>
        <end position="439"/>
    </location>
</feature>
<keyword evidence="6 9" id="KW-1133">Transmembrane helix</keyword>
<comment type="subcellular location">
    <subcellularLocation>
        <location evidence="1">Cell membrane</location>
        <topology evidence="1">Multi-pass membrane protein</topology>
    </subcellularLocation>
</comment>
<evidence type="ECO:0000256" key="2">
    <source>
        <dbReference type="ARBA" id="ARBA00022475"/>
    </source>
</evidence>
<organism evidence="10 11">
    <name type="scientific">Brachybacterium equifaecis</name>
    <dbReference type="NCBI Taxonomy" id="2910770"/>
    <lineage>
        <taxon>Bacteria</taxon>
        <taxon>Bacillati</taxon>
        <taxon>Actinomycetota</taxon>
        <taxon>Actinomycetes</taxon>
        <taxon>Micrococcales</taxon>
        <taxon>Dermabacteraceae</taxon>
        <taxon>Brachybacterium</taxon>
    </lineage>
</organism>
<feature type="compositionally biased region" description="Low complexity" evidence="8">
    <location>
        <begin position="19"/>
        <end position="32"/>
    </location>
</feature>
<feature type="transmembrane region" description="Helical" evidence="9">
    <location>
        <begin position="580"/>
        <end position="608"/>
    </location>
</feature>
<protein>
    <recommendedName>
        <fullName evidence="12">Murein biosynthesis integral membrane protein MurJ</fullName>
    </recommendedName>
</protein>
<dbReference type="PRINTS" id="PR01806">
    <property type="entry name" value="VIRFACTRMVIN"/>
</dbReference>
<feature type="transmembrane region" description="Helical" evidence="9">
    <location>
        <begin position="371"/>
        <end position="394"/>
    </location>
</feature>
<feature type="transmembrane region" description="Helical" evidence="9">
    <location>
        <begin position="131"/>
        <end position="154"/>
    </location>
</feature>
<feature type="transmembrane region" description="Helical" evidence="9">
    <location>
        <begin position="105"/>
        <end position="125"/>
    </location>
</feature>
<feature type="transmembrane region" description="Helical" evidence="9">
    <location>
        <begin position="509"/>
        <end position="529"/>
    </location>
</feature>
<keyword evidence="7 9" id="KW-0472">Membrane</keyword>